<gene>
    <name evidence="11" type="primary">tatA_1</name>
    <name evidence="9" type="synonym">tatA</name>
    <name evidence="11" type="ORF">LEUCIP111803_02100</name>
</gene>
<organism evidence="11 12">
    <name type="scientific">Leucobacter soli</name>
    <dbReference type="NCBI Taxonomy" id="2812850"/>
    <lineage>
        <taxon>Bacteria</taxon>
        <taxon>Bacillati</taxon>
        <taxon>Actinomycetota</taxon>
        <taxon>Actinomycetes</taxon>
        <taxon>Micrococcales</taxon>
        <taxon>Microbacteriaceae</taxon>
        <taxon>Leucobacter</taxon>
    </lineage>
</organism>
<keyword evidence="8 9" id="KW-0472">Membrane</keyword>
<dbReference type="GO" id="GO:0008320">
    <property type="term" value="F:protein transmembrane transporter activity"/>
    <property type="evidence" value="ECO:0007669"/>
    <property type="project" value="UniProtKB-UniRule"/>
</dbReference>
<protein>
    <recommendedName>
        <fullName evidence="9">Sec-independent protein translocase protein TatA</fullName>
    </recommendedName>
</protein>
<comment type="similarity">
    <text evidence="9">Belongs to the TatA/E family.</text>
</comment>
<dbReference type="RefSeq" id="WP_218116031.1">
    <property type="nucleotide sequence ID" value="NZ_CAJVAP010000027.1"/>
</dbReference>
<evidence type="ECO:0000256" key="6">
    <source>
        <dbReference type="ARBA" id="ARBA00022989"/>
    </source>
</evidence>
<evidence type="ECO:0000256" key="8">
    <source>
        <dbReference type="ARBA" id="ARBA00023136"/>
    </source>
</evidence>
<comment type="function">
    <text evidence="9">Part of the twin-arginine translocation (Tat) system that transports large folded proteins containing a characteristic twin-arginine motif in their signal peptide across membranes. TatA could form the protein-conducting channel of the Tat system.</text>
</comment>
<dbReference type="InterPro" id="IPR006312">
    <property type="entry name" value="TatA/E"/>
</dbReference>
<dbReference type="HAMAP" id="MF_00236">
    <property type="entry name" value="TatA_E"/>
    <property type="match status" value="1"/>
</dbReference>
<evidence type="ECO:0000256" key="7">
    <source>
        <dbReference type="ARBA" id="ARBA00023010"/>
    </source>
</evidence>
<keyword evidence="12" id="KW-1185">Reference proteome</keyword>
<dbReference type="InterPro" id="IPR003369">
    <property type="entry name" value="TatA/B/E"/>
</dbReference>
<sequence length="83" mass="8702">MLQNLSGMHLAVIVFMVVLLFGAPKLPVLAKSLGRSLRILKQEAAGETAAPERIADPAVPFAAQPAARDAAERPAVAGDTDLR</sequence>
<keyword evidence="3 9" id="KW-1003">Cell membrane</keyword>
<dbReference type="PANTHER" id="PTHR42982">
    <property type="entry name" value="SEC-INDEPENDENT PROTEIN TRANSLOCASE PROTEIN TATA"/>
    <property type="match status" value="1"/>
</dbReference>
<evidence type="ECO:0000256" key="5">
    <source>
        <dbReference type="ARBA" id="ARBA00022927"/>
    </source>
</evidence>
<keyword evidence="6 9" id="KW-1133">Transmembrane helix</keyword>
<keyword evidence="2 9" id="KW-0813">Transport</keyword>
<evidence type="ECO:0000256" key="10">
    <source>
        <dbReference type="SAM" id="MobiDB-lite"/>
    </source>
</evidence>
<reference evidence="11" key="1">
    <citation type="submission" date="2021-06" db="EMBL/GenBank/DDBJ databases">
        <authorList>
            <person name="Criscuolo A."/>
        </authorList>
    </citation>
    <scope>NUCLEOTIDE SEQUENCE</scope>
    <source>
        <strain evidence="11">CIP111803</strain>
    </source>
</reference>
<evidence type="ECO:0000313" key="11">
    <source>
        <dbReference type="EMBL" id="CAG7617426.1"/>
    </source>
</evidence>
<dbReference type="Proteomes" id="UP000693892">
    <property type="component" value="Unassembled WGS sequence"/>
</dbReference>
<feature type="compositionally biased region" description="Low complexity" evidence="10">
    <location>
        <begin position="64"/>
        <end position="77"/>
    </location>
</feature>
<evidence type="ECO:0000256" key="2">
    <source>
        <dbReference type="ARBA" id="ARBA00022448"/>
    </source>
</evidence>
<proteinExistence type="inferred from homology"/>
<dbReference type="AlphaFoldDB" id="A0A916JZ37"/>
<dbReference type="Pfam" id="PF02416">
    <property type="entry name" value="TatA_B_E"/>
    <property type="match status" value="1"/>
</dbReference>
<evidence type="ECO:0000256" key="3">
    <source>
        <dbReference type="ARBA" id="ARBA00022475"/>
    </source>
</evidence>
<comment type="caution">
    <text evidence="11">The sequence shown here is derived from an EMBL/GenBank/DDBJ whole genome shotgun (WGS) entry which is preliminary data.</text>
</comment>
<comment type="subunit">
    <text evidence="9">The Tat system comprises two distinct complexes: a TatABC complex, containing multiple copies of TatA, TatB and TatC subunits, and a separate TatA complex, containing only TatA subunits. Substrates initially bind to the TatABC complex, which probably triggers association of the separate TatA complex to form the active translocon.</text>
</comment>
<dbReference type="EMBL" id="CAJVAP010000027">
    <property type="protein sequence ID" value="CAG7617426.1"/>
    <property type="molecule type" value="Genomic_DNA"/>
</dbReference>
<evidence type="ECO:0000256" key="1">
    <source>
        <dbReference type="ARBA" id="ARBA00004162"/>
    </source>
</evidence>
<keyword evidence="5 9" id="KW-0653">Protein transport</keyword>
<dbReference type="PANTHER" id="PTHR42982:SF8">
    <property type="entry name" value="SEC-INDEPENDENT PROTEIN TRANSLOCASE PROTEIN TATA"/>
    <property type="match status" value="1"/>
</dbReference>
<dbReference type="GO" id="GO:0043953">
    <property type="term" value="P:protein transport by the Tat complex"/>
    <property type="evidence" value="ECO:0007669"/>
    <property type="project" value="UniProtKB-UniRule"/>
</dbReference>
<evidence type="ECO:0000256" key="4">
    <source>
        <dbReference type="ARBA" id="ARBA00022692"/>
    </source>
</evidence>
<feature type="region of interest" description="Disordered" evidence="10">
    <location>
        <begin position="64"/>
        <end position="83"/>
    </location>
</feature>
<accession>A0A916JZ37</accession>
<evidence type="ECO:0000313" key="12">
    <source>
        <dbReference type="Proteomes" id="UP000693892"/>
    </source>
</evidence>
<name>A0A916JZ37_9MICO</name>
<keyword evidence="4 9" id="KW-0812">Transmembrane</keyword>
<evidence type="ECO:0000256" key="9">
    <source>
        <dbReference type="HAMAP-Rule" id="MF_00236"/>
    </source>
</evidence>
<dbReference type="GO" id="GO:0033281">
    <property type="term" value="C:TAT protein transport complex"/>
    <property type="evidence" value="ECO:0007669"/>
    <property type="project" value="UniProtKB-UniRule"/>
</dbReference>
<keyword evidence="7 9" id="KW-0811">Translocation</keyword>
<comment type="subcellular location">
    <subcellularLocation>
        <location evidence="1 9">Cell membrane</location>
        <topology evidence="1 9">Single-pass membrane protein</topology>
    </subcellularLocation>
</comment>